<evidence type="ECO:0000313" key="5">
    <source>
        <dbReference type="EMBL" id="SCB61286.1"/>
    </source>
</evidence>
<dbReference type="InterPro" id="IPR008922">
    <property type="entry name" value="Di-copper_centre_dom_sf"/>
</dbReference>
<evidence type="ECO:0000256" key="2">
    <source>
        <dbReference type="ARBA" id="ARBA00023008"/>
    </source>
</evidence>
<gene>
    <name evidence="5" type="ORF">GA0061105_11690</name>
</gene>
<reference evidence="5 6" key="1">
    <citation type="submission" date="2016-08" db="EMBL/GenBank/DDBJ databases">
        <authorList>
            <person name="Seilhamer J.J."/>
        </authorList>
    </citation>
    <scope>NUCLEOTIDE SEQUENCE [LARGE SCALE GENOMIC DNA]</scope>
    <source>
        <strain evidence="5 6">HBR26</strain>
    </source>
</reference>
<dbReference type="PROSITE" id="PS00497">
    <property type="entry name" value="TYROSINASE_1"/>
    <property type="match status" value="1"/>
</dbReference>
<dbReference type="GeneID" id="45960369"/>
<protein>
    <submittedName>
        <fullName evidence="5">Tyrosinase</fullName>
    </submittedName>
</protein>
<dbReference type="PROSITE" id="PS00498">
    <property type="entry name" value="TYROSINASE_2"/>
    <property type="match status" value="1"/>
</dbReference>
<dbReference type="Proteomes" id="UP000198723">
    <property type="component" value="Unassembled WGS sequence"/>
</dbReference>
<dbReference type="RefSeq" id="WP_016737383.1">
    <property type="nucleotide sequence ID" value="NZ_FMAJ01000016.1"/>
</dbReference>
<evidence type="ECO:0000256" key="1">
    <source>
        <dbReference type="ARBA" id="ARBA00022723"/>
    </source>
</evidence>
<dbReference type="GO" id="GO:0046872">
    <property type="term" value="F:metal ion binding"/>
    <property type="evidence" value="ECO:0007669"/>
    <property type="project" value="UniProtKB-KW"/>
</dbReference>
<feature type="domain" description="Tyrosinase copper-binding" evidence="3">
    <location>
        <begin position="80"/>
        <end position="97"/>
    </location>
</feature>
<keyword evidence="1" id="KW-0479">Metal-binding</keyword>
<accession>A0A1C3Y9T3</accession>
<keyword evidence="2" id="KW-0186">Copper</keyword>
<dbReference type="Pfam" id="PF25271">
    <property type="entry name" value="DUF7868"/>
    <property type="match status" value="1"/>
</dbReference>
<dbReference type="SUPFAM" id="SSF48056">
    <property type="entry name" value="Di-copper centre-containing domain"/>
    <property type="match status" value="1"/>
</dbReference>
<dbReference type="PANTHER" id="PTHR11474">
    <property type="entry name" value="TYROSINASE FAMILY MEMBER"/>
    <property type="match status" value="1"/>
</dbReference>
<evidence type="ECO:0000313" key="6">
    <source>
        <dbReference type="Proteomes" id="UP000198723"/>
    </source>
</evidence>
<dbReference type="PANTHER" id="PTHR11474:SF76">
    <property type="entry name" value="SHKT DOMAIN-CONTAINING PROTEIN"/>
    <property type="match status" value="1"/>
</dbReference>
<dbReference type="EMBL" id="FMAJ01000016">
    <property type="protein sequence ID" value="SCB61286.1"/>
    <property type="molecule type" value="Genomic_DNA"/>
</dbReference>
<dbReference type="InterPro" id="IPR050316">
    <property type="entry name" value="Tyrosinase/Hemocyanin"/>
</dbReference>
<evidence type="ECO:0000259" key="3">
    <source>
        <dbReference type="PROSITE" id="PS00497"/>
    </source>
</evidence>
<dbReference type="GO" id="GO:0016491">
    <property type="term" value="F:oxidoreductase activity"/>
    <property type="evidence" value="ECO:0007669"/>
    <property type="project" value="InterPro"/>
</dbReference>
<dbReference type="Pfam" id="PF00264">
    <property type="entry name" value="Tyrosinase"/>
    <property type="match status" value="1"/>
</dbReference>
<dbReference type="STRING" id="1138170.GA0061105_11690"/>
<name>A0A1C3Y9T3_9HYPH</name>
<dbReference type="AlphaFoldDB" id="A0A1C3Y9T3"/>
<dbReference type="InterPro" id="IPR057190">
    <property type="entry name" value="DUF7868"/>
</dbReference>
<organism evidence="5 6">
    <name type="scientific">Rhizobium aethiopicum</name>
    <dbReference type="NCBI Taxonomy" id="1138170"/>
    <lineage>
        <taxon>Bacteria</taxon>
        <taxon>Pseudomonadati</taxon>
        <taxon>Pseudomonadota</taxon>
        <taxon>Alphaproteobacteria</taxon>
        <taxon>Hyphomicrobiales</taxon>
        <taxon>Rhizobiaceae</taxon>
        <taxon>Rhizobium/Agrobacterium group</taxon>
        <taxon>Rhizobium</taxon>
    </lineage>
</organism>
<dbReference type="InterPro" id="IPR002227">
    <property type="entry name" value="Tyrosinase_Cu-bd"/>
</dbReference>
<dbReference type="PRINTS" id="PR00092">
    <property type="entry name" value="TYROSINASE"/>
</dbReference>
<proteinExistence type="predicted"/>
<evidence type="ECO:0000259" key="4">
    <source>
        <dbReference type="PROSITE" id="PS00498"/>
    </source>
</evidence>
<dbReference type="Gene3D" id="1.10.1280.10">
    <property type="entry name" value="Di-copper center containing domain from catechol oxidase"/>
    <property type="match status" value="1"/>
</dbReference>
<feature type="domain" description="Tyrosinase copper-binding" evidence="4">
    <location>
        <begin position="251"/>
        <end position="262"/>
    </location>
</feature>
<sequence length="533" mass="58312">MRKRENIFELGSDWADPILWYARGVKAMKARKLEDPTSWNFYAAIHGMWRGLWDFYQITDSADADPNASDTSTYLDQCQHQSWYFLPWHRGYLLALENMLRHEIELLNGPSASWALPYWNYFGTDQDVLPPAFRTANWPDGTGDNPLFVEQRWGVLSSSTPFDVSSQTNLNAMQDPEFAGPGGGGSAGFGGVETGFSWSGEESGGIESDPHNIIHVLVGGGHPTLVFPPGSPQAGRPLPGLMSTPTAAALDPIFYLHHCNIDRLWESWNKFPTGKPFTSPTDWQNPTDSKWLDGPASIGEREFTMPNPDKTKWVYTPTKMQDLASLGYEYDDLTPGAEAGPIVTVAARMERLGIARSSVAATRGLDMPTQNKVELVAASDSGMSLAGSGTMRSSVKVEPDARARVSQSLSANRIAPTAPDRVFLNLENVTGVHDAVIFQVYVGLPEGADPAGNKKYLAGSVALFGVTQASDPAGKHSGNGITYKLEITDIVDKMHLDGEFDVARLPVSFVPLENIPDAANIKIGRISIYRQFE</sequence>